<evidence type="ECO:0000313" key="1">
    <source>
        <dbReference type="EMBL" id="MFC0178579.1"/>
    </source>
</evidence>
<gene>
    <name evidence="1" type="ORF">ACFFIT_00430</name>
</gene>
<dbReference type="Proteomes" id="UP001589758">
    <property type="component" value="Unassembled WGS sequence"/>
</dbReference>
<accession>A0ABV6C6I3</accession>
<organism evidence="1 2">
    <name type="scientific">Thorsellia kenyensis</name>
    <dbReference type="NCBI Taxonomy" id="1549888"/>
    <lineage>
        <taxon>Bacteria</taxon>
        <taxon>Pseudomonadati</taxon>
        <taxon>Pseudomonadota</taxon>
        <taxon>Gammaproteobacteria</taxon>
        <taxon>Enterobacterales</taxon>
        <taxon>Thorselliaceae</taxon>
        <taxon>Thorsellia</taxon>
    </lineage>
</organism>
<name>A0ABV6C6I3_9GAMM</name>
<keyword evidence="2" id="KW-1185">Reference proteome</keyword>
<dbReference type="EMBL" id="JBHLXE010000012">
    <property type="protein sequence ID" value="MFC0178579.1"/>
    <property type="molecule type" value="Genomic_DNA"/>
</dbReference>
<protein>
    <submittedName>
        <fullName evidence="1">Uncharacterized protein</fullName>
    </submittedName>
</protein>
<proteinExistence type="predicted"/>
<reference evidence="1 2" key="1">
    <citation type="submission" date="2024-09" db="EMBL/GenBank/DDBJ databases">
        <authorList>
            <person name="Sun Q."/>
            <person name="Mori K."/>
        </authorList>
    </citation>
    <scope>NUCLEOTIDE SEQUENCE [LARGE SCALE GENOMIC DNA]</scope>
    <source>
        <strain evidence="1 2">CCM 8545</strain>
    </source>
</reference>
<comment type="caution">
    <text evidence="1">The sequence shown here is derived from an EMBL/GenBank/DDBJ whole genome shotgun (WGS) entry which is preliminary data.</text>
</comment>
<dbReference type="RefSeq" id="WP_385875373.1">
    <property type="nucleotide sequence ID" value="NZ_JBHLXE010000012.1"/>
</dbReference>
<sequence length="375" mass="44226">MNLRETIRNLSKEDKQAVYATLTRNERLHAVAQNSDSTIYAYEIQPMSIIYFRDDKWVNYVSFEVIGNAALATDHATTILKREEVFELLKVEEYKLDNLPKNGWYVELPENKDDIDLDKLNKALNKEYEFYHENGVDKICKYYGVISDTCLRCTDYFEYVKNLENVTHLFLKQPEYTLDNLPEKWFVEISGDVDSDLVEKTISKHIRPDAHRPCTLSIKELTVNNIVYGVRGENWSWSSKDDYSKEDGFINLTHLFLKKKEEEMEIIEINGKKYRKIDTQGKFENGDIIISRTDSNAHGRFIGYNYSSAVILSDTYKEVLPSSYLKLEEIKTKTYYYAIYRDEDELYHSNFYSYENLLKKDCPDALEYRSFEEQL</sequence>
<evidence type="ECO:0000313" key="2">
    <source>
        <dbReference type="Proteomes" id="UP001589758"/>
    </source>
</evidence>